<dbReference type="OrthoDB" id="1872003at2759"/>
<dbReference type="Gene3D" id="3.40.50.10490">
    <property type="entry name" value="Glucose-6-phosphate isomerase like protein, domain 1"/>
    <property type="match status" value="1"/>
</dbReference>
<dbReference type="InterPro" id="IPR046348">
    <property type="entry name" value="SIS_dom_sf"/>
</dbReference>
<gene>
    <name evidence="3" type="ORF">EJ03DRAFT_266858</name>
</gene>
<evidence type="ECO:0000256" key="1">
    <source>
        <dbReference type="SAM" id="MobiDB-lite"/>
    </source>
</evidence>
<proteinExistence type="predicted"/>
<dbReference type="AlphaFoldDB" id="A0A6G1LIY0"/>
<dbReference type="Proteomes" id="UP000799436">
    <property type="component" value="Unassembled WGS sequence"/>
</dbReference>
<dbReference type="SUPFAM" id="SSF53697">
    <property type="entry name" value="SIS domain"/>
    <property type="match status" value="1"/>
</dbReference>
<evidence type="ECO:0000259" key="2">
    <source>
        <dbReference type="PROSITE" id="PS51464"/>
    </source>
</evidence>
<dbReference type="PROSITE" id="PS51464">
    <property type="entry name" value="SIS"/>
    <property type="match status" value="1"/>
</dbReference>
<feature type="domain" description="SIS" evidence="2">
    <location>
        <begin position="80"/>
        <end position="228"/>
    </location>
</feature>
<protein>
    <submittedName>
        <fullName evidence="3">SIS domain-containing protein</fullName>
    </submittedName>
</protein>
<dbReference type="PANTHER" id="PTHR38418">
    <property type="entry name" value="SUGAR ISOMERASE, KPSF/GUTQ (AFU_ORTHOLOGUE AFUA_6G08860)"/>
    <property type="match status" value="1"/>
</dbReference>
<dbReference type="InterPro" id="IPR001347">
    <property type="entry name" value="SIS_dom"/>
</dbReference>
<accession>A0A6G1LIY0</accession>
<dbReference type="GO" id="GO:1901135">
    <property type="term" value="P:carbohydrate derivative metabolic process"/>
    <property type="evidence" value="ECO:0007669"/>
    <property type="project" value="InterPro"/>
</dbReference>
<dbReference type="GO" id="GO:0097367">
    <property type="term" value="F:carbohydrate derivative binding"/>
    <property type="evidence" value="ECO:0007669"/>
    <property type="project" value="InterPro"/>
</dbReference>
<name>A0A6G1LIY0_9PEZI</name>
<dbReference type="EMBL" id="ML995815">
    <property type="protein sequence ID" value="KAF2772378.1"/>
    <property type="molecule type" value="Genomic_DNA"/>
</dbReference>
<dbReference type="PANTHER" id="PTHR38418:SF2">
    <property type="entry name" value="SUGAR ISOMERASE, KPSF_GUTQ (AFU_ORTHOLOGUE AFUA_6G08860)"/>
    <property type="match status" value="1"/>
</dbReference>
<sequence>MTQDDASLAKPPGTLTPPASDSDSDIPDDQPPARTPDPTTLLSKALHVLATEAAALSHISTLYQTDPEAQSSLRHAVSAVLDAHRKGGKLLACGVGKSGYIAQKLVATCKSLGLGASFLHACEALHGDLGDIRPHDVVLFVTFSGQTAELLNLLPHIPLSTRILALSGHSRREKCAVLSGRGDSVLLPATIPEKEEVSFGVAAPTVSTTVALAVADMLALTVAEALCGGGLREVFGRNHPGGAIGVGYREVEGKREVEVLKSGGGACVVLELPSPSISGSDGG</sequence>
<feature type="region of interest" description="Disordered" evidence="1">
    <location>
        <begin position="1"/>
        <end position="39"/>
    </location>
</feature>
<organism evidence="3 4">
    <name type="scientific">Teratosphaeria nubilosa</name>
    <dbReference type="NCBI Taxonomy" id="161662"/>
    <lineage>
        <taxon>Eukaryota</taxon>
        <taxon>Fungi</taxon>
        <taxon>Dikarya</taxon>
        <taxon>Ascomycota</taxon>
        <taxon>Pezizomycotina</taxon>
        <taxon>Dothideomycetes</taxon>
        <taxon>Dothideomycetidae</taxon>
        <taxon>Mycosphaerellales</taxon>
        <taxon>Teratosphaeriaceae</taxon>
        <taxon>Teratosphaeria</taxon>
    </lineage>
</organism>
<keyword evidence="4" id="KW-1185">Reference proteome</keyword>
<evidence type="ECO:0000313" key="4">
    <source>
        <dbReference type="Proteomes" id="UP000799436"/>
    </source>
</evidence>
<reference evidence="3" key="1">
    <citation type="journal article" date="2020" name="Stud. Mycol.">
        <title>101 Dothideomycetes genomes: a test case for predicting lifestyles and emergence of pathogens.</title>
        <authorList>
            <person name="Haridas S."/>
            <person name="Albert R."/>
            <person name="Binder M."/>
            <person name="Bloem J."/>
            <person name="Labutti K."/>
            <person name="Salamov A."/>
            <person name="Andreopoulos B."/>
            <person name="Baker S."/>
            <person name="Barry K."/>
            <person name="Bills G."/>
            <person name="Bluhm B."/>
            <person name="Cannon C."/>
            <person name="Castanera R."/>
            <person name="Culley D."/>
            <person name="Daum C."/>
            <person name="Ezra D."/>
            <person name="Gonzalez J."/>
            <person name="Henrissat B."/>
            <person name="Kuo A."/>
            <person name="Liang C."/>
            <person name="Lipzen A."/>
            <person name="Lutzoni F."/>
            <person name="Magnuson J."/>
            <person name="Mondo S."/>
            <person name="Nolan M."/>
            <person name="Ohm R."/>
            <person name="Pangilinan J."/>
            <person name="Park H.-J."/>
            <person name="Ramirez L."/>
            <person name="Alfaro M."/>
            <person name="Sun H."/>
            <person name="Tritt A."/>
            <person name="Yoshinaga Y."/>
            <person name="Zwiers L.-H."/>
            <person name="Turgeon B."/>
            <person name="Goodwin S."/>
            <person name="Spatafora J."/>
            <person name="Crous P."/>
            <person name="Grigoriev I."/>
        </authorList>
    </citation>
    <scope>NUCLEOTIDE SEQUENCE</scope>
    <source>
        <strain evidence="3">CBS 116005</strain>
    </source>
</reference>
<evidence type="ECO:0000313" key="3">
    <source>
        <dbReference type="EMBL" id="KAF2772378.1"/>
    </source>
</evidence>
<dbReference type="Pfam" id="PF01380">
    <property type="entry name" value="SIS"/>
    <property type="match status" value="1"/>
</dbReference>